<accession>A0A5C4N7S7</accession>
<evidence type="ECO:0000313" key="2">
    <source>
        <dbReference type="Proteomes" id="UP000305709"/>
    </source>
</evidence>
<organism evidence="1 2">
    <name type="scientific">Rubellimicrobium roseum</name>
    <dbReference type="NCBI Taxonomy" id="687525"/>
    <lineage>
        <taxon>Bacteria</taxon>
        <taxon>Pseudomonadati</taxon>
        <taxon>Pseudomonadota</taxon>
        <taxon>Alphaproteobacteria</taxon>
        <taxon>Rhodobacterales</taxon>
        <taxon>Roseobacteraceae</taxon>
        <taxon>Rubellimicrobium</taxon>
    </lineage>
</organism>
<comment type="caution">
    <text evidence="1">The sequence shown here is derived from an EMBL/GenBank/DDBJ whole genome shotgun (WGS) entry which is preliminary data.</text>
</comment>
<gene>
    <name evidence="1" type="ORF">FHG71_18265</name>
</gene>
<dbReference type="Proteomes" id="UP000305709">
    <property type="component" value="Unassembled WGS sequence"/>
</dbReference>
<dbReference type="RefSeq" id="WP_139083136.1">
    <property type="nucleotide sequence ID" value="NZ_VDFV01000041.1"/>
</dbReference>
<evidence type="ECO:0000313" key="1">
    <source>
        <dbReference type="EMBL" id="TNC64911.1"/>
    </source>
</evidence>
<proteinExistence type="predicted"/>
<reference evidence="1 2" key="1">
    <citation type="submission" date="2019-06" db="EMBL/GenBank/DDBJ databases">
        <authorList>
            <person name="Jiang L."/>
        </authorList>
    </citation>
    <scope>NUCLEOTIDE SEQUENCE [LARGE SCALE GENOMIC DNA]</scope>
    <source>
        <strain evidence="1 2">YIM 48858</strain>
    </source>
</reference>
<keyword evidence="2" id="KW-1185">Reference proteome</keyword>
<dbReference type="AlphaFoldDB" id="A0A5C4N7S7"/>
<sequence>MSVIQAMAIRPMCQPGMEGMTRWDASCDSLPWPVGFTNGSITCPNSSTDPDPVHRPRLGPHQMRTLLGDEPADLDRALETRVAINALEAAGLILTEPHHLA</sequence>
<protein>
    <submittedName>
        <fullName evidence="1">Uncharacterized protein</fullName>
    </submittedName>
</protein>
<name>A0A5C4N7S7_9RHOB</name>
<dbReference type="EMBL" id="VDFV01000041">
    <property type="protein sequence ID" value="TNC64911.1"/>
    <property type="molecule type" value="Genomic_DNA"/>
</dbReference>